<dbReference type="PANTHER" id="PTHR35833">
    <property type="entry name" value="GALACTOSE-BINDING DOMAIN-LIKE, ARMADILLO-TYPE FOLD PROTEIN-RELATED"/>
    <property type="match status" value="1"/>
</dbReference>
<name>A0A8J6CSX1_9ROSI</name>
<dbReference type="OrthoDB" id="1739806at2759"/>
<feature type="compositionally biased region" description="Polar residues" evidence="1">
    <location>
        <begin position="2038"/>
        <end position="2074"/>
    </location>
</feature>
<dbReference type="Proteomes" id="UP000701853">
    <property type="component" value="Chromosome 11"/>
</dbReference>
<evidence type="ECO:0000313" key="3">
    <source>
        <dbReference type="Proteomes" id="UP000701853"/>
    </source>
</evidence>
<dbReference type="PANTHER" id="PTHR35833:SF1">
    <property type="entry name" value="GALACTOSE-BINDING DOMAIN-CONTAINING PROTEIN"/>
    <property type="match status" value="1"/>
</dbReference>
<proteinExistence type="predicted"/>
<organism evidence="2 3">
    <name type="scientific">Gossypium anomalum</name>
    <dbReference type="NCBI Taxonomy" id="47600"/>
    <lineage>
        <taxon>Eukaryota</taxon>
        <taxon>Viridiplantae</taxon>
        <taxon>Streptophyta</taxon>
        <taxon>Embryophyta</taxon>
        <taxon>Tracheophyta</taxon>
        <taxon>Spermatophyta</taxon>
        <taxon>Magnoliopsida</taxon>
        <taxon>eudicotyledons</taxon>
        <taxon>Gunneridae</taxon>
        <taxon>Pentapetalae</taxon>
        <taxon>rosids</taxon>
        <taxon>malvids</taxon>
        <taxon>Malvales</taxon>
        <taxon>Malvaceae</taxon>
        <taxon>Malvoideae</taxon>
        <taxon>Gossypium</taxon>
    </lineage>
</organism>
<dbReference type="Gene3D" id="2.60.120.260">
    <property type="entry name" value="Galactose-binding domain-like"/>
    <property type="match status" value="1"/>
</dbReference>
<dbReference type="InterPro" id="IPR016024">
    <property type="entry name" value="ARM-type_fold"/>
</dbReference>
<keyword evidence="3" id="KW-1185">Reference proteome</keyword>
<feature type="compositionally biased region" description="Basic and acidic residues" evidence="1">
    <location>
        <begin position="1980"/>
        <end position="2000"/>
    </location>
</feature>
<dbReference type="SUPFAM" id="SSF48371">
    <property type="entry name" value="ARM repeat"/>
    <property type="match status" value="2"/>
</dbReference>
<accession>A0A8J6CSX1</accession>
<gene>
    <name evidence="2" type="ORF">CXB51_028597</name>
</gene>
<reference evidence="2 3" key="1">
    <citation type="journal article" date="2021" name="bioRxiv">
        <title>The Gossypium anomalum genome as a resource for cotton improvement and evolutionary analysis of hybrid incompatibility.</title>
        <authorList>
            <person name="Grover C.E."/>
            <person name="Yuan D."/>
            <person name="Arick M.A."/>
            <person name="Miller E.R."/>
            <person name="Hu G."/>
            <person name="Peterson D.G."/>
            <person name="Wendel J.F."/>
            <person name="Udall J.A."/>
        </authorList>
    </citation>
    <scope>NUCLEOTIDE SEQUENCE [LARGE SCALE GENOMIC DNA]</scope>
    <source>
        <strain evidence="2">JFW-Udall</strain>
        <tissue evidence="2">Leaf</tissue>
    </source>
</reference>
<sequence>MEIELEPRVKPLSYKVKATSRESPSQKASHVLDTDLRTHWSTATNTKEWILLELDEPCLLSHIRIYNKSVLEWEIAVGLRYKPETFVKVRPRCEAPRRDMMYPMNYTPCRYVRISCLRGNPIAIFFIQLIGISVTGLEPEFQPVVNHLLPYIMSNKQDAHDMYLQLLQDMTDRLHVFLPHLEADIASFSDGSDSNLRFLAMLAGPFYPILNIVNERDTARSSGNIADSEVPRNTQSLSSLTLSSNFEPRRSRNTSSFVLSTSSSVVFRPDAIFLLLRKAYKDYNLGTVCRMACRMLQKLIEPVMTADESNSSIDVTSVLDESSKSELLNPLPMSDYSKLFGEEFQLIDNQWDTRILNVLDVGAVEEGILHVLYACASQPQLCSKLADSTSELWSALPLVQALLPALRPVVSSPSDHVDDTFSLWKQPFVQQALSQIVVTASSSLYHPLLQACAGYLSSYSPSHAKAACVLIDLCCGVLAPWITKVIAKVDLTVELMEDLLGIIQGARHLTARARARARAALKYIVLGLSGHMDDILGKYKEVKHDILFLVEMLEPFLDPAIYTSTSKIAFGDVSFAFMEKQEQACLIALNIIHTATRKPAVLPSLESEWRSQSVAPSVLLSILEPRIQLPPEIDMCKSSISKDVEHESSSVSSVHHSDSDGKIDVPDSATKMDVLEDVSLLFAPSELRSINLTNVCSSPKENVLEFNQAKLEQKDIEKNNSTQFQNSLVLDSGFTAEYYNLQADYFQLMNFRDCELKASEFQRLASDLHSQPEISIESHDAAIDALLLAAECYVNPFFVISLKASSNIMSQMSLSGVKIPKVFEISELRKISTKTNSNLQTIAHLEKNRDKVVLKVLLEAAELDRKYHQKLSDGDDCQSYYAESDEQVIEMSHFDIQAVDAVTLVRQNQALLCNFLIKRLQGEQHSLHEILIHCLLFLLHSATKLYCTPTHVIDIILKSAGHLNGMLTSLYCQLKEGKCQLNPEKVHGIQRRWILLQRLVIASSGGGVASDFSVNINNGFRHGNLIPPSAWMQKISTFSHSTSPLVRFLGWMAVSRNAKQFIEERLFLTSEMSELTYLLSIFADELAVADKCVYRNHEDRKIQKSGGKQESPTSNGIELADGQHGEQSFRVIYPDLYKFFPNMKKQFEAFGEIIVEAVGLQLKSLPTAVVPDILCWFSDLCSWPFVQKDQATFQSSNHLKGYVAKNAKAIILYILEAIVVEHMEALVPEIPRVVQVLVSLCRASYCDVSFLDSVLHLLKPIITYSLHKVSDEEQLLVGDSCHNFESLCFDELFSNIRQKNENEDSSIEKVFSRALTIFILASVFSDLSFQRRREILQSLTLWADFTAFEPTTTFHDYLCAFNGVMGSCKVFLLQNLRAYNFIPLQLPGSSDSRTLDESGSESFSWFLNDILPCSSLNETSEKVETNDTDAVVLNKKDYHLSEEEIKEFTKDLEGLIPKLYPTIEQCWSLHLQLAKKLAIALAQCFIYSRCLSSVAPGIHNAEGDISENSLASKSIDQLPAQWKTGLEGLAGMILLLQENTCWQVASVMLDCLLGVPLNFPLNDVIDPICTALKNFCCKAPKISWRLQTDKWLSILSFRGFQNLHESEIAPLVNLLVTMLGHPEPEQRFIVLQHLGRLVGQDVDGGKSTQSSNFCSKIVSPGLNRSIPEKILSLLVSSTWGQVAVLASSDVSLPLRACAMALLVDFIPFVDRPQLQSFLAAADTLLYGLGRLVYPICEGPLLKLSLALIISACLYSPAEDISLIPQKVWENIETLGFSKAEYKLPDLEKKACQVLCRLRNEGDDAKEVLKEVISSSCPKQFDPEFGSTRESILQVLANLTSVQSYFDIFAKKMDEEAMELEEAEMELDLIRKEPALQESSKDSEGRQLPHLATPVRDENRLQQIKECIHSLEKNKIQEDIVARRQQKLLMRHARRKYLEEAALRESELLQELDRERTAEAEKEIERQRLLELERAKTRELRHNLDMEKERQTQRELQRELEQAESGLRSSRRDFPSSHSSRPRERYRERENGRSSNEGGTRTSSSLQSETASMAATPTVLSGSRSFSGQPPTILQSRDRTDECSSSYEENLDGSKDSGDTGSVGDPELVSSFDGGQPGGFGPSQRHGSRGSKSRQHLPVKFKKELQEIYWPAVVESRGDSGSCCTSASQC</sequence>
<dbReference type="InterPro" id="IPR008979">
    <property type="entry name" value="Galactose-bd-like_sf"/>
</dbReference>
<protein>
    <submittedName>
        <fullName evidence="2">Uncharacterized protein</fullName>
    </submittedName>
</protein>
<feature type="region of interest" description="Disordered" evidence="1">
    <location>
        <begin position="1101"/>
        <end position="1120"/>
    </location>
</feature>
<feature type="region of interest" description="Disordered" evidence="1">
    <location>
        <begin position="1980"/>
        <end position="2137"/>
    </location>
</feature>
<comment type="caution">
    <text evidence="2">The sequence shown here is derived from an EMBL/GenBank/DDBJ whole genome shotgun (WGS) entry which is preliminary data.</text>
</comment>
<feature type="compositionally biased region" description="Polar residues" evidence="1">
    <location>
        <begin position="1106"/>
        <end position="1116"/>
    </location>
</feature>
<evidence type="ECO:0000256" key="1">
    <source>
        <dbReference type="SAM" id="MobiDB-lite"/>
    </source>
</evidence>
<dbReference type="EMBL" id="JAHUZN010000011">
    <property type="protein sequence ID" value="KAG8478778.1"/>
    <property type="molecule type" value="Genomic_DNA"/>
</dbReference>
<feature type="compositionally biased region" description="Basic residues" evidence="1">
    <location>
        <begin position="2125"/>
        <end position="2137"/>
    </location>
</feature>
<feature type="compositionally biased region" description="Basic and acidic residues" evidence="1">
    <location>
        <begin position="2009"/>
        <end position="2031"/>
    </location>
</feature>
<dbReference type="SUPFAM" id="SSF49785">
    <property type="entry name" value="Galactose-binding domain-like"/>
    <property type="match status" value="1"/>
</dbReference>
<evidence type="ECO:0000313" key="2">
    <source>
        <dbReference type="EMBL" id="KAG8478778.1"/>
    </source>
</evidence>